<feature type="transmembrane region" description="Helical" evidence="1">
    <location>
        <begin position="71"/>
        <end position="91"/>
    </location>
</feature>
<dbReference type="AlphaFoldDB" id="D4XU74"/>
<dbReference type="HOGENOM" id="CLU_091377_1_0_6"/>
<dbReference type="RefSeq" id="WP_004641293.1">
    <property type="nucleotide sequence ID" value="NZ_GG770435.1"/>
</dbReference>
<evidence type="ECO:0000256" key="1">
    <source>
        <dbReference type="SAM" id="Phobius"/>
    </source>
</evidence>
<dbReference type="NCBIfam" id="NF041437">
    <property type="entry name" value="TfpZ"/>
    <property type="match status" value="1"/>
</dbReference>
<gene>
    <name evidence="2" type="ORF">HMP0015_3266</name>
</gene>
<dbReference type="Proteomes" id="UP000003085">
    <property type="component" value="Unassembled WGS sequence"/>
</dbReference>
<protein>
    <recommendedName>
        <fullName evidence="4">Type IV pilin accessory protein</fullName>
    </recommendedName>
</protein>
<evidence type="ECO:0000313" key="2">
    <source>
        <dbReference type="EMBL" id="EFF81282.1"/>
    </source>
</evidence>
<sequence length="244" mass="27706">MSARIKAFLIHGLISISIALLVVGLVFFIWYPMPLAEAVGVTDIFLMMLVIDVILGPLLTLIVYKQGKKTLFFDLIVIVLLQVSALSYGLWAISKGRPAWLVFNADRFDVVRVNELDNRKLKDAKPEYQSPPLFFPKWVSASAPKDIEENNELTFEAIFSGIDIAQRPNLYMPLIDQKSKIQQRAQNLELLKQFNDQQSVQKILAKYPQADAFFPLKATAVDMTVLINKEKGEVVKIVDLRPWK</sequence>
<feature type="transmembrane region" description="Helical" evidence="1">
    <location>
        <begin position="44"/>
        <end position="64"/>
    </location>
</feature>
<dbReference type="InterPro" id="IPR047814">
    <property type="entry name" value="TfpX/TfpZ-like"/>
</dbReference>
<proteinExistence type="predicted"/>
<evidence type="ECO:0008006" key="4">
    <source>
        <dbReference type="Google" id="ProtNLM"/>
    </source>
</evidence>
<organism evidence="2 3">
    <name type="scientific">Acinetobacter haemolyticus ATCC 19194</name>
    <dbReference type="NCBI Taxonomy" id="707232"/>
    <lineage>
        <taxon>Bacteria</taxon>
        <taxon>Pseudomonadati</taxon>
        <taxon>Pseudomonadota</taxon>
        <taxon>Gammaproteobacteria</taxon>
        <taxon>Moraxellales</taxon>
        <taxon>Moraxellaceae</taxon>
        <taxon>Acinetobacter</taxon>
    </lineage>
</organism>
<feature type="transmembrane region" description="Helical" evidence="1">
    <location>
        <begin position="7"/>
        <end position="32"/>
    </location>
</feature>
<comment type="caution">
    <text evidence="2">The sequence shown here is derived from an EMBL/GenBank/DDBJ whole genome shotgun (WGS) entry which is preliminary data.</text>
</comment>
<keyword evidence="1" id="KW-0472">Membrane</keyword>
<dbReference type="EMBL" id="ADMT01000235">
    <property type="protein sequence ID" value="EFF81282.1"/>
    <property type="molecule type" value="Genomic_DNA"/>
</dbReference>
<keyword evidence="1" id="KW-1133">Transmembrane helix</keyword>
<reference evidence="3" key="1">
    <citation type="submission" date="2010-03" db="EMBL/GenBank/DDBJ databases">
        <title>Complete sequence of Mobiluncus curtisii ATCC 43063.</title>
        <authorList>
            <person name="Muzny D."/>
            <person name="Qin X."/>
            <person name="Deng J."/>
            <person name="Jiang H."/>
            <person name="Liu Y."/>
            <person name="Qu J."/>
            <person name="Song X.-Z."/>
            <person name="Zhang L."/>
            <person name="Thornton R."/>
            <person name="Coyle M."/>
            <person name="Francisco L."/>
            <person name="Jackson L."/>
            <person name="Javaid M."/>
            <person name="Korchina V."/>
            <person name="Kovar C."/>
            <person name="Mata R."/>
            <person name="Mathew T."/>
            <person name="Ngo R."/>
            <person name="Nguyen L."/>
            <person name="Nguyen N."/>
            <person name="Okwuonu G."/>
            <person name="Ongeri F."/>
            <person name="Pham C."/>
            <person name="Simmons D."/>
            <person name="Wilczek-Boney K."/>
            <person name="Hale W."/>
            <person name="Jakkamsetti A."/>
            <person name="Pham P."/>
            <person name="Ruth R."/>
            <person name="San Lucas F."/>
            <person name="Warren J."/>
            <person name="Zhang J."/>
            <person name="Zhao Z."/>
            <person name="Zhou C."/>
            <person name="Zhu D."/>
            <person name="Lee S."/>
            <person name="Bess C."/>
            <person name="Blankenburg K."/>
            <person name="Forbes L."/>
            <person name="Fu Q."/>
            <person name="Gubbala S."/>
            <person name="Hirani K."/>
            <person name="Jayaseelan J.C."/>
            <person name="Lara F."/>
            <person name="Munidasa M."/>
            <person name="Palculict T."/>
            <person name="Patil S."/>
            <person name="Pu L.-L."/>
            <person name="Saada N."/>
            <person name="Tang L."/>
            <person name="Weissenberger G."/>
            <person name="Zhu Y."/>
            <person name="Hemphill L."/>
            <person name="Shang Y."/>
            <person name="Youmans B."/>
            <person name="Ayvaz T."/>
            <person name="Ross M."/>
            <person name="Santibanez J."/>
            <person name="Aqrawi P."/>
            <person name="Gross S."/>
            <person name="Joshi V."/>
            <person name="Fowler G."/>
            <person name="Nazareth L."/>
            <person name="Reid J."/>
            <person name="Worley K."/>
            <person name="Petrosino J."/>
            <person name="Highlander S."/>
            <person name="Gibbs R."/>
            <person name="Gibbs R."/>
        </authorList>
    </citation>
    <scope>NUCLEOTIDE SEQUENCE [LARGE SCALE GENOMIC DNA]</scope>
    <source>
        <strain evidence="3">ATCC 19194</strain>
    </source>
</reference>
<evidence type="ECO:0000313" key="3">
    <source>
        <dbReference type="Proteomes" id="UP000003085"/>
    </source>
</evidence>
<name>D4XU74_ACIHA</name>
<accession>D4XU74</accession>
<keyword evidence="1" id="KW-0812">Transmembrane</keyword>